<sequence length="59" mass="6679">MLPQNEINANSLIIRAAKKRELKVVLNPSPMDEKVLQLDLEQIDYLILNEIEGTMITGT</sequence>
<name>A0A7T7XPP3_9SPIR</name>
<protein>
    <submittedName>
        <fullName evidence="1">Uncharacterized protein</fullName>
    </submittedName>
</protein>
<evidence type="ECO:0000313" key="2">
    <source>
        <dbReference type="Proteomes" id="UP000595917"/>
    </source>
</evidence>
<dbReference type="EMBL" id="CP067089">
    <property type="protein sequence ID" value="QQO10196.1"/>
    <property type="molecule type" value="Genomic_DNA"/>
</dbReference>
<evidence type="ECO:0000313" key="1">
    <source>
        <dbReference type="EMBL" id="QQO10196.1"/>
    </source>
</evidence>
<dbReference type="AlphaFoldDB" id="A0A7T7XPP3"/>
<proteinExistence type="predicted"/>
<dbReference type="SUPFAM" id="SSF53613">
    <property type="entry name" value="Ribokinase-like"/>
    <property type="match status" value="1"/>
</dbReference>
<dbReference type="GO" id="GO:0003824">
    <property type="term" value="F:catalytic activity"/>
    <property type="evidence" value="ECO:0007669"/>
    <property type="project" value="UniProtKB-ARBA"/>
</dbReference>
<dbReference type="InterPro" id="IPR029056">
    <property type="entry name" value="Ribokinase-like"/>
</dbReference>
<keyword evidence="2" id="KW-1185">Reference proteome</keyword>
<organism evidence="1 2">
    <name type="scientific">Breznakiella homolactica</name>
    <dbReference type="NCBI Taxonomy" id="2798577"/>
    <lineage>
        <taxon>Bacteria</taxon>
        <taxon>Pseudomonadati</taxon>
        <taxon>Spirochaetota</taxon>
        <taxon>Spirochaetia</taxon>
        <taxon>Spirochaetales</taxon>
        <taxon>Breznakiellaceae</taxon>
        <taxon>Breznakiella</taxon>
    </lineage>
</organism>
<dbReference type="Proteomes" id="UP000595917">
    <property type="component" value="Chromosome"/>
</dbReference>
<dbReference type="KEGG" id="bhc:JFL75_04545"/>
<dbReference type="RefSeq" id="WP_215627500.1">
    <property type="nucleotide sequence ID" value="NZ_CP067089.2"/>
</dbReference>
<gene>
    <name evidence="1" type="ORF">JFL75_04545</name>
</gene>
<dbReference type="Gene3D" id="3.40.1190.20">
    <property type="match status" value="1"/>
</dbReference>
<accession>A0A7T7XPP3</accession>
<reference evidence="1" key="1">
    <citation type="submission" date="2021-01" db="EMBL/GenBank/DDBJ databases">
        <title>Description of Breznakiella homolactica.</title>
        <authorList>
            <person name="Song Y."/>
            <person name="Brune A."/>
        </authorList>
    </citation>
    <scope>NUCLEOTIDE SEQUENCE</scope>
    <source>
        <strain evidence="1">RmG30</strain>
    </source>
</reference>